<dbReference type="EMBL" id="JAUQSY010000004">
    <property type="protein sequence ID" value="MDO7874712.1"/>
    <property type="molecule type" value="Genomic_DNA"/>
</dbReference>
<feature type="domain" description="IPT/TIG" evidence="3">
    <location>
        <begin position="678"/>
        <end position="756"/>
    </location>
</feature>
<comment type="caution">
    <text evidence="4">The sequence shown here is derived from an EMBL/GenBank/DDBJ whole genome shotgun (WGS) entry which is preliminary data.</text>
</comment>
<gene>
    <name evidence="4" type="ORF">Q5H93_08200</name>
</gene>
<evidence type="ECO:0000256" key="1">
    <source>
        <dbReference type="ARBA" id="ARBA00022729"/>
    </source>
</evidence>
<evidence type="ECO:0000259" key="3">
    <source>
        <dbReference type="SMART" id="SM00429"/>
    </source>
</evidence>
<dbReference type="CDD" id="cd00102">
    <property type="entry name" value="IPT"/>
    <property type="match status" value="2"/>
</dbReference>
<keyword evidence="1 2" id="KW-0732">Signal</keyword>
<dbReference type="PANTHER" id="PTHR46769:SF2">
    <property type="entry name" value="FIBROCYSTIN-L ISOFORM 2 PRECURSOR-RELATED"/>
    <property type="match status" value="1"/>
</dbReference>
<dbReference type="Gene3D" id="2.60.40.10">
    <property type="entry name" value="Immunoglobulins"/>
    <property type="match status" value="6"/>
</dbReference>
<organism evidence="4 5">
    <name type="scientific">Hymenobacter aranciens</name>
    <dbReference type="NCBI Taxonomy" id="3063996"/>
    <lineage>
        <taxon>Bacteria</taxon>
        <taxon>Pseudomonadati</taxon>
        <taxon>Bacteroidota</taxon>
        <taxon>Cytophagia</taxon>
        <taxon>Cytophagales</taxon>
        <taxon>Hymenobacteraceae</taxon>
        <taxon>Hymenobacter</taxon>
    </lineage>
</organism>
<dbReference type="Gene3D" id="3.40.390.10">
    <property type="entry name" value="Collagenase (Catalytic Domain)"/>
    <property type="match status" value="1"/>
</dbReference>
<dbReference type="Pfam" id="PF13583">
    <property type="entry name" value="Reprolysin_4"/>
    <property type="match status" value="1"/>
</dbReference>
<dbReference type="InterPro" id="IPR014756">
    <property type="entry name" value="Ig_E-set"/>
</dbReference>
<dbReference type="RefSeq" id="WP_305006023.1">
    <property type="nucleotide sequence ID" value="NZ_JAUQSY010000004.1"/>
</dbReference>
<feature type="domain" description="IPT/TIG" evidence="3">
    <location>
        <begin position="1081"/>
        <end position="1159"/>
    </location>
</feature>
<dbReference type="Pfam" id="PF01833">
    <property type="entry name" value="TIG"/>
    <property type="match status" value="6"/>
</dbReference>
<dbReference type="SUPFAM" id="SSF81296">
    <property type="entry name" value="E set domains"/>
    <property type="match status" value="6"/>
</dbReference>
<dbReference type="InterPro" id="IPR052387">
    <property type="entry name" value="Fibrocystin"/>
</dbReference>
<dbReference type="Pfam" id="PF18962">
    <property type="entry name" value="Por_Secre_tail"/>
    <property type="match status" value="1"/>
</dbReference>
<keyword evidence="5" id="KW-1185">Reference proteome</keyword>
<dbReference type="InterPro" id="IPR024079">
    <property type="entry name" value="MetalloPept_cat_dom_sf"/>
</dbReference>
<feature type="domain" description="IPT/TIG" evidence="3">
    <location>
        <begin position="1001"/>
        <end position="1078"/>
    </location>
</feature>
<accession>A0ABT9B972</accession>
<feature type="domain" description="IPT/TIG" evidence="3">
    <location>
        <begin position="839"/>
        <end position="917"/>
    </location>
</feature>
<sequence length="1249" mass="124943">MQDFFTGLNALRRGLGAVLLAGLGLSAQAQVQQRASNLFLEDAAAVNAARSSAHADAFRHARPLTLNASAMQATLAAAPLEGRGAGVLVALPLPDGSVGRFAVVEAPVMEPGLAAQFPEIKTYAGIGLDDAGATVRLDLTPGGFHAQILSPTAGTIYIDPVTRTDTQHYLSFFRHDMNRAAAGEVPVCGFRSTAAQAAATARRQAAAPAILAQRATGATLRTYRLAVAATGEYTAFHGGTVARAQAAIVTSVNRVVGVYEKELAVRMVLVANNSSLVYTNANTDPYTNEDPDALLTQNQSNVTSIIGNANYDIGHVFSTGGGGYAGLGVVCNSTEKAQGETGSDSPVGDAFDIDYVAHEMGHQFGADHTFNGNGGSCQGNRNTTTAFEPGGGTTIMAYAGICGTANDLQNNSDAYFHVGSYVEIQAYLATTSCGTTAATGNTAPVVSGPASGKTLPMSTPFKLTATGSDADNDALTYCWEQYDTGAAGSPTAAQVAGRTVPLFRSFTPVASPTRYFPRLSNLIANTTNIGERLPTVARTMKFRVTARDQHVGTVGTIGGVNYSADVDLTVVSTAGPFAVSAPNTALTWITGTSQTVTWAVANTNVAPVSCANVNILLSTDGGLTYPTVLLANTPNDGTQAITVPTIANTTTARVMVEAADNYFFDISNANFSIIAPVVPVITSLNPVSGVVGSTVTITGTGFLGTSAVSFNGTAATTFTVVSNTSITVTVPVGATTGSVTVTNPAGTSNGVNFTVTLPVPTISGLSPASAPVGTTVTITGTNLGSASSVTLNGTSLTFTQVSGTSISFIVPAGATSGPVVVTTPLGNSNSTTFTVTIPAPVITSLAPTSGLVGITVTITGTGFTGATGVTFNGTAATAFTVVSATSITVTVPAGATTGLVRVLSPNGISNGATFTVIPPAPVITALVPASATVGTVVTISGTNLTGATGVSFNGIAGTSVTVVNATTITVVVPAGATTGNLTVTTPGGTSNGLPFTVTLPVPAITRLNPTSGLVGTTVTITGTGFSGATAVSFNGTAATFTVVSATSITVTVPAGASTGAVTVTTPGGTSNGVTFTVTLPAPTITSLAPATGPVGTTVTITGTGFSGATSVSFNGTAATVFTIVSATSVTATVPTGASTGNVTVTTPNGTSNGVTFTVTIGTATQAANSTSFAVYPNPASLAQALQVQLDAPTRSATCLLRNVLGQTVAQQHFSGSRTEVSTTGLAAGTYLLSVQAEGEAPTSRRIVLK</sequence>
<dbReference type="InterPro" id="IPR013783">
    <property type="entry name" value="Ig-like_fold"/>
</dbReference>
<dbReference type="SUPFAM" id="SSF55486">
    <property type="entry name" value="Metalloproteases ('zincins'), catalytic domain"/>
    <property type="match status" value="1"/>
</dbReference>
<evidence type="ECO:0000256" key="2">
    <source>
        <dbReference type="SAM" id="SignalP"/>
    </source>
</evidence>
<feature type="chain" id="PRO_5046706041" evidence="2">
    <location>
        <begin position="30"/>
        <end position="1249"/>
    </location>
</feature>
<dbReference type="NCBIfam" id="TIGR04183">
    <property type="entry name" value="Por_Secre_tail"/>
    <property type="match status" value="1"/>
</dbReference>
<evidence type="ECO:0000313" key="4">
    <source>
        <dbReference type="EMBL" id="MDO7874712.1"/>
    </source>
</evidence>
<dbReference type="SMART" id="SM00429">
    <property type="entry name" value="IPT"/>
    <property type="match status" value="6"/>
</dbReference>
<proteinExistence type="predicted"/>
<dbReference type="PANTHER" id="PTHR46769">
    <property type="entry name" value="POLYCYSTIC KIDNEY AND HEPATIC DISEASE 1 (AUTOSOMAL RECESSIVE)-LIKE 1"/>
    <property type="match status" value="1"/>
</dbReference>
<feature type="signal peptide" evidence="2">
    <location>
        <begin position="1"/>
        <end position="29"/>
    </location>
</feature>
<feature type="domain" description="IPT/TIG" evidence="3">
    <location>
        <begin position="759"/>
        <end position="836"/>
    </location>
</feature>
<dbReference type="InterPro" id="IPR026444">
    <property type="entry name" value="Secre_tail"/>
</dbReference>
<feature type="domain" description="IPT/TIG" evidence="3">
    <location>
        <begin position="920"/>
        <end position="998"/>
    </location>
</feature>
<reference evidence="4" key="1">
    <citation type="submission" date="2023-07" db="EMBL/GenBank/DDBJ databases">
        <authorList>
            <person name="Kim M.K."/>
        </authorList>
    </citation>
    <scope>NUCLEOTIDE SEQUENCE</scope>
    <source>
        <strain evidence="4">ASUV-10-1</strain>
    </source>
</reference>
<dbReference type="InterPro" id="IPR002909">
    <property type="entry name" value="IPT_dom"/>
</dbReference>
<evidence type="ECO:0000313" key="5">
    <source>
        <dbReference type="Proteomes" id="UP001176429"/>
    </source>
</evidence>
<dbReference type="Proteomes" id="UP001176429">
    <property type="component" value="Unassembled WGS sequence"/>
</dbReference>
<name>A0ABT9B972_9BACT</name>
<protein>
    <submittedName>
        <fullName evidence="4">IPT/TIG domain-containing protein</fullName>
    </submittedName>
</protein>